<evidence type="ECO:0000256" key="6">
    <source>
        <dbReference type="ARBA" id="ARBA00022825"/>
    </source>
</evidence>
<keyword evidence="6 10" id="KW-0720">Serine protease</keyword>
<evidence type="ECO:0000256" key="4">
    <source>
        <dbReference type="ARBA" id="ARBA00022729"/>
    </source>
</evidence>
<evidence type="ECO:0000259" key="13">
    <source>
        <dbReference type="PROSITE" id="PS50287"/>
    </source>
</evidence>
<keyword evidence="11" id="KW-0472">Membrane</keyword>
<dbReference type="SUPFAM" id="SSF56487">
    <property type="entry name" value="SRCR-like"/>
    <property type="match status" value="1"/>
</dbReference>
<organism evidence="14 15">
    <name type="scientific">Acipenser oxyrinchus oxyrinchus</name>
    <dbReference type="NCBI Taxonomy" id="40147"/>
    <lineage>
        <taxon>Eukaryota</taxon>
        <taxon>Metazoa</taxon>
        <taxon>Chordata</taxon>
        <taxon>Craniata</taxon>
        <taxon>Vertebrata</taxon>
        <taxon>Euteleostomi</taxon>
        <taxon>Actinopterygii</taxon>
        <taxon>Chondrostei</taxon>
        <taxon>Acipenseriformes</taxon>
        <taxon>Acipenseridae</taxon>
        <taxon>Acipenser</taxon>
    </lineage>
</organism>
<keyword evidence="15" id="KW-1185">Reference proteome</keyword>
<keyword evidence="3 10" id="KW-0645">Protease</keyword>
<evidence type="ECO:0000256" key="8">
    <source>
        <dbReference type="ARBA" id="ARBA00023180"/>
    </source>
</evidence>
<dbReference type="InterPro" id="IPR036772">
    <property type="entry name" value="SRCR-like_dom_sf"/>
</dbReference>
<feature type="domain" description="SRCR" evidence="13">
    <location>
        <begin position="132"/>
        <end position="237"/>
    </location>
</feature>
<evidence type="ECO:0000256" key="7">
    <source>
        <dbReference type="ARBA" id="ARBA00023157"/>
    </source>
</evidence>
<dbReference type="Pfam" id="PF00089">
    <property type="entry name" value="Trypsin"/>
    <property type="match status" value="1"/>
</dbReference>
<dbReference type="InterPro" id="IPR001314">
    <property type="entry name" value="Peptidase_S1A"/>
</dbReference>
<evidence type="ECO:0000259" key="12">
    <source>
        <dbReference type="PROSITE" id="PS50240"/>
    </source>
</evidence>
<dbReference type="InterPro" id="IPR001190">
    <property type="entry name" value="SRCR"/>
</dbReference>
<dbReference type="Gene3D" id="4.10.400.10">
    <property type="entry name" value="Low-density Lipoprotein Receptor"/>
    <property type="match status" value="1"/>
</dbReference>
<keyword evidence="2" id="KW-0964">Secreted</keyword>
<keyword evidence="8" id="KW-0325">Glycoprotein</keyword>
<dbReference type="PROSITE" id="PS00135">
    <property type="entry name" value="TRYPSIN_SER"/>
    <property type="match status" value="1"/>
</dbReference>
<dbReference type="InterPro" id="IPR036055">
    <property type="entry name" value="LDL_receptor-like_sf"/>
</dbReference>
<dbReference type="PROSITE" id="PS50287">
    <property type="entry name" value="SRCR_2"/>
    <property type="match status" value="1"/>
</dbReference>
<dbReference type="PRINTS" id="PR00722">
    <property type="entry name" value="CHYMOTRYPSIN"/>
</dbReference>
<dbReference type="SMART" id="SM00202">
    <property type="entry name" value="SR"/>
    <property type="match status" value="1"/>
</dbReference>
<comment type="caution">
    <text evidence="14">The sequence shown here is derived from an EMBL/GenBank/DDBJ whole genome shotgun (WGS) entry which is preliminary data.</text>
</comment>
<dbReference type="FunFam" id="2.40.10.10:FF:000054">
    <property type="entry name" value="Complement C1r subcomponent"/>
    <property type="match status" value="1"/>
</dbReference>
<dbReference type="FunFam" id="2.40.10.10:FF:000068">
    <property type="entry name" value="transmembrane protease serine 2"/>
    <property type="match status" value="1"/>
</dbReference>
<dbReference type="InterPro" id="IPR009003">
    <property type="entry name" value="Peptidase_S1_PA"/>
</dbReference>
<dbReference type="InterPro" id="IPR033116">
    <property type="entry name" value="TRYPSIN_SER"/>
</dbReference>
<dbReference type="Proteomes" id="UP001230051">
    <property type="component" value="Unassembled WGS sequence"/>
</dbReference>
<comment type="subcellular location">
    <subcellularLocation>
        <location evidence="1">Secreted</location>
    </subcellularLocation>
</comment>
<keyword evidence="11 14" id="KW-0812">Transmembrane</keyword>
<evidence type="ECO:0000256" key="11">
    <source>
        <dbReference type="SAM" id="Phobius"/>
    </source>
</evidence>
<dbReference type="GO" id="GO:0006508">
    <property type="term" value="P:proteolysis"/>
    <property type="evidence" value="ECO:0007669"/>
    <property type="project" value="UniProtKB-KW"/>
</dbReference>
<sequence length="447" mass="48281">MELTLTLVSDHAPVLESVNTDPPFSAPSQCCFVSLQQPESLEAAESAKPLNAEVGAVPDKPGVEMSTRCIVITVVAVLVTLGILIGTGFLIKILLDYYYFFCTKSFKFIPLDKACDGIADCKDAEDELTCVTKMSISSTFPLRLVTDDSLLQVYSDASQSWRLVCTEGWQEALTSQACLQLGYSRNPYNSQVLVRNLPAAMQGSFSRVNSPGNTGIQSMLKDRDNCSSGSVVSLTCSGCGVKRTQRVVGGSDTAIEEWPWQVSLQFNKQHTCGGSVVTPRWIITAAHCFPDNQKLLNRWAVVSGLTTLSSQGAVGVSQVIVHGSYAGNDNDNDIAMVLLSQPLTLSGKLSTVLQQAELAYLDRAICNRPISYAGLITPRMLCAGSLEGKVDSCQGDSGGPLVLLRERWQLVGVVSWGTGCARPNRPGIYTNLGVFLDWIHGVMQQYS</sequence>
<dbReference type="SUPFAM" id="SSF57424">
    <property type="entry name" value="LDL receptor-like module"/>
    <property type="match status" value="1"/>
</dbReference>
<dbReference type="SMART" id="SM00020">
    <property type="entry name" value="Tryp_SPc"/>
    <property type="match status" value="1"/>
</dbReference>
<dbReference type="GO" id="GO:0004252">
    <property type="term" value="F:serine-type endopeptidase activity"/>
    <property type="evidence" value="ECO:0007669"/>
    <property type="project" value="InterPro"/>
</dbReference>
<evidence type="ECO:0000256" key="9">
    <source>
        <dbReference type="PROSITE-ProRule" id="PRU00196"/>
    </source>
</evidence>
<evidence type="ECO:0000256" key="2">
    <source>
        <dbReference type="ARBA" id="ARBA00022525"/>
    </source>
</evidence>
<dbReference type="InterPro" id="IPR043504">
    <property type="entry name" value="Peptidase_S1_PA_chymotrypsin"/>
</dbReference>
<protein>
    <submittedName>
        <fullName evidence="14">Transmembrane protease serine 4-like</fullName>
    </submittedName>
</protein>
<evidence type="ECO:0000313" key="14">
    <source>
        <dbReference type="EMBL" id="KAK1147726.1"/>
    </source>
</evidence>
<keyword evidence="7" id="KW-1015">Disulfide bond</keyword>
<dbReference type="CDD" id="cd00112">
    <property type="entry name" value="LDLa"/>
    <property type="match status" value="1"/>
</dbReference>
<dbReference type="CDD" id="cd00190">
    <property type="entry name" value="Tryp_SPc"/>
    <property type="match status" value="1"/>
</dbReference>
<dbReference type="InterPro" id="IPR018114">
    <property type="entry name" value="TRYPSIN_HIS"/>
</dbReference>
<dbReference type="EMBL" id="JAGXEW010000103">
    <property type="protein sequence ID" value="KAK1147726.1"/>
    <property type="molecule type" value="Genomic_DNA"/>
</dbReference>
<evidence type="ECO:0000256" key="3">
    <source>
        <dbReference type="ARBA" id="ARBA00022670"/>
    </source>
</evidence>
<evidence type="ECO:0000256" key="10">
    <source>
        <dbReference type="RuleBase" id="RU363034"/>
    </source>
</evidence>
<keyword evidence="4" id="KW-0732">Signal</keyword>
<dbReference type="Gene3D" id="2.40.10.10">
    <property type="entry name" value="Trypsin-like serine proteases"/>
    <property type="match status" value="2"/>
</dbReference>
<proteinExistence type="predicted"/>
<dbReference type="InterPro" id="IPR002172">
    <property type="entry name" value="LDrepeatLR_classA_rpt"/>
</dbReference>
<dbReference type="Pfam" id="PF00057">
    <property type="entry name" value="Ldl_recept_a"/>
    <property type="match status" value="1"/>
</dbReference>
<name>A0AAD8FS37_ACIOX</name>
<dbReference type="Pfam" id="PF15494">
    <property type="entry name" value="SRCR_2"/>
    <property type="match status" value="1"/>
</dbReference>
<feature type="transmembrane region" description="Helical" evidence="11">
    <location>
        <begin position="70"/>
        <end position="95"/>
    </location>
</feature>
<feature type="domain" description="Peptidase S1" evidence="12">
    <location>
        <begin position="247"/>
        <end position="444"/>
    </location>
</feature>
<evidence type="ECO:0000256" key="5">
    <source>
        <dbReference type="ARBA" id="ARBA00022801"/>
    </source>
</evidence>
<evidence type="ECO:0000313" key="15">
    <source>
        <dbReference type="Proteomes" id="UP001230051"/>
    </source>
</evidence>
<dbReference type="GO" id="GO:0005576">
    <property type="term" value="C:extracellular region"/>
    <property type="evidence" value="ECO:0007669"/>
    <property type="project" value="UniProtKB-SubCell"/>
</dbReference>
<dbReference type="InterPro" id="IPR001254">
    <property type="entry name" value="Trypsin_dom"/>
</dbReference>
<dbReference type="AlphaFoldDB" id="A0AAD8FS37"/>
<dbReference type="PANTHER" id="PTHR24252">
    <property type="entry name" value="ACROSIN-RELATED"/>
    <property type="match status" value="1"/>
</dbReference>
<keyword evidence="5 10" id="KW-0378">Hydrolase</keyword>
<evidence type="ECO:0000256" key="1">
    <source>
        <dbReference type="ARBA" id="ARBA00004613"/>
    </source>
</evidence>
<gene>
    <name evidence="14" type="primary">TMPRSS4</name>
    <name evidence="14" type="ORF">AOXY_G35478</name>
</gene>
<dbReference type="PANTHER" id="PTHR24252:SF17">
    <property type="entry name" value="SUPPRESSOR OF TUMORIGENICITY 14 PROTEIN HOMOLOG-RELATED"/>
    <property type="match status" value="1"/>
</dbReference>
<dbReference type="PROSITE" id="PS00134">
    <property type="entry name" value="TRYPSIN_HIS"/>
    <property type="match status" value="1"/>
</dbReference>
<dbReference type="GO" id="GO:0016020">
    <property type="term" value="C:membrane"/>
    <property type="evidence" value="ECO:0007669"/>
    <property type="project" value="InterPro"/>
</dbReference>
<dbReference type="SUPFAM" id="SSF50494">
    <property type="entry name" value="Trypsin-like serine proteases"/>
    <property type="match status" value="1"/>
</dbReference>
<reference evidence="14" key="1">
    <citation type="submission" date="2022-02" db="EMBL/GenBank/DDBJ databases">
        <title>Atlantic sturgeon de novo genome assembly.</title>
        <authorList>
            <person name="Stock M."/>
            <person name="Klopp C."/>
            <person name="Guiguen Y."/>
            <person name="Cabau C."/>
            <person name="Parinello H."/>
            <person name="Santidrian Yebra-Pimentel E."/>
            <person name="Kuhl H."/>
            <person name="Dirks R.P."/>
            <person name="Guessner J."/>
            <person name="Wuertz S."/>
            <person name="Du K."/>
            <person name="Schartl M."/>
        </authorList>
    </citation>
    <scope>NUCLEOTIDE SEQUENCE</scope>
    <source>
        <strain evidence="14">STURGEONOMICS-FGT-2020</strain>
        <tissue evidence="14">Whole blood</tissue>
    </source>
</reference>
<comment type="caution">
    <text evidence="9">Lacks conserved residue(s) required for the propagation of feature annotation.</text>
</comment>
<keyword evidence="11" id="KW-1133">Transmembrane helix</keyword>
<accession>A0AAD8FS37</accession>
<dbReference type="PROSITE" id="PS50240">
    <property type="entry name" value="TRYPSIN_DOM"/>
    <property type="match status" value="1"/>
</dbReference>
<dbReference type="Gene3D" id="3.10.250.10">
    <property type="entry name" value="SRCR-like domain"/>
    <property type="match status" value="1"/>
</dbReference>